<accession>A0AAF3FDV1</accession>
<dbReference type="AlphaFoldDB" id="A0AAF3FDV1"/>
<sequence>MMLRKQLLLVPYKAASPKTHHLTWAGRKPLGAGTFGEVWSIEYSTLLHCQRKTGEKHLLDVRICDFGSARHFEHTTTFPVEGGSEGTEMYWAPETFYERKTCHRTDIFQLGTVLYELVERSNCLLNEESGEPPLLSCDGEIQKLVYICTRSSYEQRASHAQEVEARLDAMLQACQQNGAGLELEVEELSGRGQDAPETPTGVRPPQTPDFSWLFQPLTNNLAAETFTERIKGDAGCEDADFHRQYFRESGKYDGLSQIDLQIGQIVDQHMTNYANLNYAGLLKSESEMQRPSHNLRFDMSDNQRFEEMLIADSNYQAKLFEQIFEVLIDTAKVPKVPKVPKSSRNLNSETHFSYGCWDLFELLEERRESLVKFIEFGYLIEFEFDCFIIRTNSGPKPCTFLAGDHTGSLFKYEENGVKVLFYLEGETKSERILANPPRTTIGCVELQELVANGMKQLHKATISYHSSLNKEFRFEVENYTFRLKWPPSHKHNCNGFIPSQLIQKPGFPKEISPSERIGICRCIQGCPESESLIEVYTKICKLFFFVKRKGVKMLKTPYEGRPLKIRFDEIRQHHDWRFHWHETEKRLILDHPESYDQSSIEMSFDCDHVDHVMSIMSIDCHYGFECLPVSENQLEKQRKTLGVHELFNVNQHPNENIFFRFGPN</sequence>
<name>A0AAF3FDV1_9BILA</name>
<dbReference type="WBParaSite" id="MBELARI_LOCUS517">
    <property type="protein sequence ID" value="MBELARI_LOCUS517"/>
    <property type="gene ID" value="MBELARI_LOCUS517"/>
</dbReference>
<keyword evidence="2" id="KW-0547">Nucleotide-binding</keyword>
<feature type="domain" description="Protein kinase" evidence="5">
    <location>
        <begin position="1"/>
        <end position="198"/>
    </location>
</feature>
<dbReference type="Pfam" id="PF00069">
    <property type="entry name" value="Pkinase"/>
    <property type="match status" value="1"/>
</dbReference>
<dbReference type="InterPro" id="IPR011009">
    <property type="entry name" value="Kinase-like_dom_sf"/>
</dbReference>
<dbReference type="Gene3D" id="1.10.510.10">
    <property type="entry name" value="Transferase(Phosphotransferase) domain 1"/>
    <property type="match status" value="1"/>
</dbReference>
<evidence type="ECO:0000256" key="1">
    <source>
        <dbReference type="ARBA" id="ARBA00022679"/>
    </source>
</evidence>
<dbReference type="PROSITE" id="PS50011">
    <property type="entry name" value="PROTEIN_KINASE_DOM"/>
    <property type="match status" value="1"/>
</dbReference>
<dbReference type="SUPFAM" id="SSF56112">
    <property type="entry name" value="Protein kinase-like (PK-like)"/>
    <property type="match status" value="1"/>
</dbReference>
<protein>
    <recommendedName>
        <fullName evidence="5">Protein kinase domain-containing protein</fullName>
    </recommendedName>
</protein>
<keyword evidence="1" id="KW-0808">Transferase</keyword>
<keyword evidence="3" id="KW-0418">Kinase</keyword>
<dbReference type="Proteomes" id="UP000887575">
    <property type="component" value="Unassembled WGS sequence"/>
</dbReference>
<evidence type="ECO:0000313" key="6">
    <source>
        <dbReference type="Proteomes" id="UP000887575"/>
    </source>
</evidence>
<proteinExistence type="predicted"/>
<keyword evidence="4" id="KW-0067">ATP-binding</keyword>
<evidence type="ECO:0000256" key="2">
    <source>
        <dbReference type="ARBA" id="ARBA00022741"/>
    </source>
</evidence>
<evidence type="ECO:0000256" key="4">
    <source>
        <dbReference type="ARBA" id="ARBA00022840"/>
    </source>
</evidence>
<dbReference type="InterPro" id="IPR000719">
    <property type="entry name" value="Prot_kinase_dom"/>
</dbReference>
<organism evidence="6 7">
    <name type="scientific">Mesorhabditis belari</name>
    <dbReference type="NCBI Taxonomy" id="2138241"/>
    <lineage>
        <taxon>Eukaryota</taxon>
        <taxon>Metazoa</taxon>
        <taxon>Ecdysozoa</taxon>
        <taxon>Nematoda</taxon>
        <taxon>Chromadorea</taxon>
        <taxon>Rhabditida</taxon>
        <taxon>Rhabditina</taxon>
        <taxon>Rhabditomorpha</taxon>
        <taxon>Rhabditoidea</taxon>
        <taxon>Rhabditidae</taxon>
        <taxon>Mesorhabditinae</taxon>
        <taxon>Mesorhabditis</taxon>
    </lineage>
</organism>
<dbReference type="GO" id="GO:0004674">
    <property type="term" value="F:protein serine/threonine kinase activity"/>
    <property type="evidence" value="ECO:0007669"/>
    <property type="project" value="TreeGrafter"/>
</dbReference>
<dbReference type="PANTHER" id="PTHR43289:SF33">
    <property type="entry name" value="SERINE_THREONINE KINASE 31"/>
    <property type="match status" value="1"/>
</dbReference>
<reference evidence="7" key="1">
    <citation type="submission" date="2024-02" db="UniProtKB">
        <authorList>
            <consortium name="WormBaseParasite"/>
        </authorList>
    </citation>
    <scope>IDENTIFICATION</scope>
</reference>
<evidence type="ECO:0000259" key="5">
    <source>
        <dbReference type="PROSITE" id="PS50011"/>
    </source>
</evidence>
<keyword evidence="6" id="KW-1185">Reference proteome</keyword>
<dbReference type="PANTHER" id="PTHR43289">
    <property type="entry name" value="MITOGEN-ACTIVATED PROTEIN KINASE KINASE KINASE 20-RELATED"/>
    <property type="match status" value="1"/>
</dbReference>
<dbReference type="GO" id="GO:0005524">
    <property type="term" value="F:ATP binding"/>
    <property type="evidence" value="ECO:0007669"/>
    <property type="project" value="UniProtKB-KW"/>
</dbReference>
<evidence type="ECO:0000256" key="3">
    <source>
        <dbReference type="ARBA" id="ARBA00022777"/>
    </source>
</evidence>
<evidence type="ECO:0000313" key="7">
    <source>
        <dbReference type="WBParaSite" id="MBELARI_LOCUS517"/>
    </source>
</evidence>